<protein>
    <submittedName>
        <fullName evidence="3">Protein ydgH</fullName>
    </submittedName>
</protein>
<feature type="domain" description="YdgH/BhsA/McbA-like" evidence="2">
    <location>
        <begin position="153"/>
        <end position="208"/>
    </location>
</feature>
<dbReference type="SUPFAM" id="SSF159871">
    <property type="entry name" value="YdgH-like"/>
    <property type="match status" value="3"/>
</dbReference>
<dbReference type="Proteomes" id="UP000019202">
    <property type="component" value="Unassembled WGS sequence"/>
</dbReference>
<evidence type="ECO:0000259" key="2">
    <source>
        <dbReference type="Pfam" id="PF07338"/>
    </source>
</evidence>
<sequence>MALLRVIVALYLIHNNVQHVITILMRKAKGFFMKLKTTIIATAMLSLTSITAAHAAKELTPEQAAGLKPFERIAVTGRFNAIYEAADAVSRQADKKGAESFYIQSLDDLNGRGNLRVVADLYHKDAEKADTAPKYRTYRGIKELPKTEAVTVEPFDTVTVSGYFPIDQELREAIAKAAKKKDAASFFIVRDITPNNGGNRIVTAYVYKKDAPKRQVQLKEAVIPADSDAGRQALAQGGEEAKKVEIPGVASSTSTSSLIGRFFETQSSTSGRYTVTLPNGTKIQELNKASAAQMVPFDSITFSGYYNTAPEVSYQVAKRAAEKGAKYYHITREWQSNGGNVTISADLFK</sequence>
<name>W1IWD1_9GAMM</name>
<dbReference type="EMBL" id="CBXF010000074">
    <property type="protein sequence ID" value="CDL81901.1"/>
    <property type="molecule type" value="Genomic_DNA"/>
</dbReference>
<keyword evidence="4" id="KW-1185">Reference proteome</keyword>
<dbReference type="InterPro" id="IPR010854">
    <property type="entry name" value="YdgH/BhsA/McbA-like_dom"/>
</dbReference>
<organism evidence="3 4">
    <name type="scientific">Xenorhabdus szentirmaii DSM 16338</name>
    <dbReference type="NCBI Taxonomy" id="1427518"/>
    <lineage>
        <taxon>Bacteria</taxon>
        <taxon>Pseudomonadati</taxon>
        <taxon>Pseudomonadota</taxon>
        <taxon>Gammaproteobacteria</taxon>
        <taxon>Enterobacterales</taxon>
        <taxon>Morganellaceae</taxon>
        <taxon>Xenorhabdus</taxon>
    </lineage>
</organism>
<dbReference type="PANTHER" id="PTHR34156:SF2">
    <property type="entry name" value="PROTEIN YDGH"/>
    <property type="match status" value="1"/>
</dbReference>
<dbReference type="InterPro" id="IPR025543">
    <property type="entry name" value="Dodecin-like"/>
</dbReference>
<proteinExistence type="predicted"/>
<dbReference type="AlphaFoldDB" id="W1IWD1"/>
<evidence type="ECO:0000256" key="1">
    <source>
        <dbReference type="ARBA" id="ARBA00022729"/>
    </source>
</evidence>
<dbReference type="InterPro" id="IPR025539">
    <property type="entry name" value="YdgH"/>
</dbReference>
<accession>W1IWD1</accession>
<reference evidence="3" key="1">
    <citation type="submission" date="2013-11" db="EMBL/GenBank/DDBJ databases">
        <title>Draft genome sequence and annotation of the entomopathogenic bacteria, Xenorhabdus cabanillasi strain JM26 and Xenorhabdus szentirmai strain DSM 16338.</title>
        <authorList>
            <person name="Gualtieri M."/>
            <person name="Ogier J.C."/>
            <person name="Pages S."/>
            <person name="Givaudan A."/>
            <person name="Gaudriault S."/>
        </authorList>
    </citation>
    <scope>NUCLEOTIDE SEQUENCE [LARGE SCALE GENOMIC DNA]</scope>
    <source>
        <strain evidence="3">DSM 16338</strain>
    </source>
</reference>
<dbReference type="InterPro" id="IPR036275">
    <property type="entry name" value="YdgH-like_sf"/>
</dbReference>
<evidence type="ECO:0000313" key="4">
    <source>
        <dbReference type="Proteomes" id="UP000019202"/>
    </source>
</evidence>
<comment type="caution">
    <text evidence="3">The sequence shown here is derived from an EMBL/GenBank/DDBJ whole genome shotgun (WGS) entry which is preliminary data.</text>
</comment>
<dbReference type="Pfam" id="PF07338">
    <property type="entry name" value="YdgH_BhsA-like"/>
    <property type="match status" value="3"/>
</dbReference>
<evidence type="ECO:0000313" key="3">
    <source>
        <dbReference type="EMBL" id="CDL81901.1"/>
    </source>
</evidence>
<dbReference type="PANTHER" id="PTHR34156">
    <property type="entry name" value="OUTER MEMBRANE PROTEIN-RELATED-RELATED"/>
    <property type="match status" value="1"/>
</dbReference>
<keyword evidence="1" id="KW-0732">Signal</keyword>
<dbReference type="Gene3D" id="3.30.1660.10">
    <property type="entry name" value="Flavin-binding protein dodecin"/>
    <property type="match status" value="3"/>
</dbReference>
<feature type="domain" description="YdgH/BhsA/McbA-like" evidence="2">
    <location>
        <begin position="67"/>
        <end position="123"/>
    </location>
</feature>
<dbReference type="STRING" id="1427518.XSR1_170025"/>
<dbReference type="NCBIfam" id="NF040471">
    <property type="entry name" value="ydgH_STM1478"/>
    <property type="match status" value="1"/>
</dbReference>
<feature type="domain" description="YdgH/BhsA/McbA-like" evidence="2">
    <location>
        <begin position="294"/>
        <end position="349"/>
    </location>
</feature>
<dbReference type="InterPro" id="IPR051096">
    <property type="entry name" value="BhsA/McbA_stress_biofilm_assoc"/>
</dbReference>
<gene>
    <name evidence="3" type="primary">ydgH</name>
    <name evidence="3" type="ORF">XSR1_170025</name>
</gene>